<dbReference type="Gene3D" id="3.20.20.370">
    <property type="entry name" value="Glycoside hydrolase/deacetylase"/>
    <property type="match status" value="1"/>
</dbReference>
<dbReference type="PANTHER" id="PTHR34216:SF3">
    <property type="entry name" value="POLY-BETA-1,6-N-ACETYL-D-GLUCOSAMINE N-DEACETYLASE"/>
    <property type="match status" value="1"/>
</dbReference>
<dbReference type="PANTHER" id="PTHR34216">
    <property type="match status" value="1"/>
</dbReference>
<sequence length="294" mass="32521">MIKKNKKLTIINIILVLACLAVLGGLVRALMRQNSKTSTKTAIPVTTVSQDKVQKAAKKVKWIKQNEPVQLPILMYHAIHDMTPDEAANANLIVAPAVFESHIKRLSEEGYYFLSPEEACRVLSQNTLPAKKVIWLTFDDSLIDFYTVAYPILKKYQAKATNNVITTFTDEGRAGNLTVKQMKEMKANGMSFQSHTVNHPDLSTLDQKTQAKELSESKTYLDEQLNQSTVAIAYPAGRYSDTTLSLAKHQYKLGVTTNEGLASAENGLLSLNRVRILPNTSADILMSTIAPALP</sequence>
<protein>
    <submittedName>
        <fullName evidence="4">Deacetylase</fullName>
    </submittedName>
</protein>
<evidence type="ECO:0000313" key="5">
    <source>
        <dbReference type="Proteomes" id="UP000007815"/>
    </source>
</evidence>
<accession>A0ABP2R1F0</accession>
<gene>
    <name evidence="4" type="ORF">SRA_04831</name>
</gene>
<dbReference type="InterPro" id="IPR002509">
    <property type="entry name" value="NODB_dom"/>
</dbReference>
<comment type="subcellular location">
    <subcellularLocation>
        <location evidence="1">Secreted</location>
    </subcellularLocation>
</comment>
<reference evidence="4 5" key="1">
    <citation type="submission" date="2009-12" db="EMBL/GenBank/DDBJ databases">
        <authorList>
            <person name="Lefebure T."/>
            <person name="Cornejo O.E."/>
            <person name="Pavinski Bitar P.D."/>
            <person name="Lang P."/>
            <person name="Stanhope M.J."/>
        </authorList>
    </citation>
    <scope>NUCLEOTIDE SEQUENCE [LARGE SCALE GENOMIC DNA]</scope>
    <source>
        <strain evidence="4 5">FA-1</strain>
    </source>
</reference>
<dbReference type="CDD" id="cd10918">
    <property type="entry name" value="CE4_NodB_like_5s_6s"/>
    <property type="match status" value="1"/>
</dbReference>
<evidence type="ECO:0000256" key="2">
    <source>
        <dbReference type="ARBA" id="ARBA00022729"/>
    </source>
</evidence>
<dbReference type="PROSITE" id="PS51677">
    <property type="entry name" value="NODB"/>
    <property type="match status" value="1"/>
</dbReference>
<proteinExistence type="predicted"/>
<dbReference type="PROSITE" id="PS51257">
    <property type="entry name" value="PROKAR_LIPOPROTEIN"/>
    <property type="match status" value="1"/>
</dbReference>
<dbReference type="SUPFAM" id="SSF88713">
    <property type="entry name" value="Glycoside hydrolase/deacetylase"/>
    <property type="match status" value="1"/>
</dbReference>
<evidence type="ECO:0000256" key="1">
    <source>
        <dbReference type="ARBA" id="ARBA00004613"/>
    </source>
</evidence>
<comment type="caution">
    <text evidence="4">The sequence shown here is derived from an EMBL/GenBank/DDBJ whole genome shotgun (WGS) entry which is preliminary data.</text>
</comment>
<dbReference type="EMBL" id="AJTZ01000005">
    <property type="protein sequence ID" value="EJN93834.1"/>
    <property type="molecule type" value="Genomic_DNA"/>
</dbReference>
<dbReference type="InterPro" id="IPR011330">
    <property type="entry name" value="Glyco_hydro/deAcase_b/a-brl"/>
</dbReference>
<organism evidence="4 5">
    <name type="scientific">Streptococcus ratti FA-1 = DSM 20564</name>
    <dbReference type="NCBI Taxonomy" id="699248"/>
    <lineage>
        <taxon>Bacteria</taxon>
        <taxon>Bacillati</taxon>
        <taxon>Bacillota</taxon>
        <taxon>Bacilli</taxon>
        <taxon>Lactobacillales</taxon>
        <taxon>Streptococcaceae</taxon>
        <taxon>Streptococcus</taxon>
    </lineage>
</organism>
<keyword evidence="5" id="KW-1185">Reference proteome</keyword>
<dbReference type="Pfam" id="PF01522">
    <property type="entry name" value="Polysacc_deac_1"/>
    <property type="match status" value="1"/>
</dbReference>
<evidence type="ECO:0000259" key="3">
    <source>
        <dbReference type="PROSITE" id="PS51677"/>
    </source>
</evidence>
<name>A0ABP2R1F0_STRRT</name>
<evidence type="ECO:0000313" key="4">
    <source>
        <dbReference type="EMBL" id="EJN93834.1"/>
    </source>
</evidence>
<dbReference type="RefSeq" id="WP_003088175.1">
    <property type="nucleotide sequence ID" value="NZ_AJTZ01000005.1"/>
</dbReference>
<dbReference type="Proteomes" id="UP000007815">
    <property type="component" value="Unassembled WGS sequence"/>
</dbReference>
<keyword evidence="2" id="KW-0732">Signal</keyword>
<dbReference type="InterPro" id="IPR051398">
    <property type="entry name" value="Polysacch_Deacetylase"/>
</dbReference>
<feature type="domain" description="NodB homology" evidence="3">
    <location>
        <begin position="132"/>
        <end position="294"/>
    </location>
</feature>